<dbReference type="Pfam" id="PF01607">
    <property type="entry name" value="CBM_14"/>
    <property type="match status" value="1"/>
</dbReference>
<protein>
    <recommendedName>
        <fullName evidence="2">Chitin-binding type-2 domain-containing protein</fullName>
    </recommendedName>
</protein>
<dbReference type="Gene3D" id="2.170.140.10">
    <property type="entry name" value="Chitin binding domain"/>
    <property type="match status" value="1"/>
</dbReference>
<keyword evidence="1" id="KW-0732">Signal</keyword>
<keyword evidence="4" id="KW-1185">Reference proteome</keyword>
<feature type="chain" id="PRO_5041297580" description="Chitin-binding type-2 domain-containing protein" evidence="1">
    <location>
        <begin position="21"/>
        <end position="156"/>
    </location>
</feature>
<sequence>MFSKSCLVLTLLVLFEASTCYQITSDTRLDEFPLQVRNFKNPDTFFRFDFFHHVTIEEIACPEQYTFDPTVNHCVTSSKNHGLVPVETCTVKPWSTGLHSNPDSCFSYYNCNEQQCCYLMSCPNYLVYNSTSGQCDYPRQAQCCEYVEKNPDRLVQ</sequence>
<comment type="caution">
    <text evidence="3">The sequence shown here is derived from an EMBL/GenBank/DDBJ whole genome shotgun (WGS) entry which is preliminary data.</text>
</comment>
<dbReference type="InterPro" id="IPR002557">
    <property type="entry name" value="Chitin-bd_dom"/>
</dbReference>
<dbReference type="EMBL" id="JALNTZ010000006">
    <property type="protein sequence ID" value="KAJ3647831.1"/>
    <property type="molecule type" value="Genomic_DNA"/>
</dbReference>
<evidence type="ECO:0000313" key="3">
    <source>
        <dbReference type="EMBL" id="KAJ3647831.1"/>
    </source>
</evidence>
<dbReference type="Proteomes" id="UP001168821">
    <property type="component" value="Unassembled WGS sequence"/>
</dbReference>
<evidence type="ECO:0000256" key="1">
    <source>
        <dbReference type="SAM" id="SignalP"/>
    </source>
</evidence>
<dbReference type="PROSITE" id="PS50940">
    <property type="entry name" value="CHIT_BIND_II"/>
    <property type="match status" value="1"/>
</dbReference>
<reference evidence="3" key="1">
    <citation type="journal article" date="2023" name="G3 (Bethesda)">
        <title>Whole genome assemblies of Zophobas morio and Tenebrio molitor.</title>
        <authorList>
            <person name="Kaur S."/>
            <person name="Stinson S.A."/>
            <person name="diCenzo G.C."/>
        </authorList>
    </citation>
    <scope>NUCLEOTIDE SEQUENCE</scope>
    <source>
        <strain evidence="3">QUZm001</strain>
    </source>
</reference>
<gene>
    <name evidence="3" type="ORF">Zmor_019688</name>
</gene>
<evidence type="ECO:0000313" key="4">
    <source>
        <dbReference type="Proteomes" id="UP001168821"/>
    </source>
</evidence>
<dbReference type="SUPFAM" id="SSF57625">
    <property type="entry name" value="Invertebrate chitin-binding proteins"/>
    <property type="match status" value="1"/>
</dbReference>
<dbReference type="SMART" id="SM00494">
    <property type="entry name" value="ChtBD2"/>
    <property type="match status" value="1"/>
</dbReference>
<organism evidence="3 4">
    <name type="scientific">Zophobas morio</name>
    <dbReference type="NCBI Taxonomy" id="2755281"/>
    <lineage>
        <taxon>Eukaryota</taxon>
        <taxon>Metazoa</taxon>
        <taxon>Ecdysozoa</taxon>
        <taxon>Arthropoda</taxon>
        <taxon>Hexapoda</taxon>
        <taxon>Insecta</taxon>
        <taxon>Pterygota</taxon>
        <taxon>Neoptera</taxon>
        <taxon>Endopterygota</taxon>
        <taxon>Coleoptera</taxon>
        <taxon>Polyphaga</taxon>
        <taxon>Cucujiformia</taxon>
        <taxon>Tenebrionidae</taxon>
        <taxon>Zophobas</taxon>
    </lineage>
</organism>
<dbReference type="AlphaFoldDB" id="A0AA38I409"/>
<feature type="signal peptide" evidence="1">
    <location>
        <begin position="1"/>
        <end position="20"/>
    </location>
</feature>
<accession>A0AA38I409</accession>
<dbReference type="GO" id="GO:0005576">
    <property type="term" value="C:extracellular region"/>
    <property type="evidence" value="ECO:0007669"/>
    <property type="project" value="InterPro"/>
</dbReference>
<dbReference type="GO" id="GO:0008061">
    <property type="term" value="F:chitin binding"/>
    <property type="evidence" value="ECO:0007669"/>
    <property type="project" value="InterPro"/>
</dbReference>
<proteinExistence type="predicted"/>
<evidence type="ECO:0000259" key="2">
    <source>
        <dbReference type="PROSITE" id="PS50940"/>
    </source>
</evidence>
<dbReference type="InterPro" id="IPR036508">
    <property type="entry name" value="Chitin-bd_dom_sf"/>
</dbReference>
<feature type="domain" description="Chitin-binding type-2" evidence="2">
    <location>
        <begin position="86"/>
        <end position="143"/>
    </location>
</feature>
<name>A0AA38I409_9CUCU</name>